<dbReference type="InterPro" id="IPR000182">
    <property type="entry name" value="GNAT_dom"/>
</dbReference>
<dbReference type="GO" id="GO:0005737">
    <property type="term" value="C:cytoplasm"/>
    <property type="evidence" value="ECO:0007669"/>
    <property type="project" value="TreeGrafter"/>
</dbReference>
<evidence type="ECO:0000256" key="2">
    <source>
        <dbReference type="ARBA" id="ARBA00023315"/>
    </source>
</evidence>
<organism evidence="5 6">
    <name type="scientific">Alkalicoccobacillus porphyridii</name>
    <dbReference type="NCBI Taxonomy" id="2597270"/>
    <lineage>
        <taxon>Bacteria</taxon>
        <taxon>Bacillati</taxon>
        <taxon>Bacillota</taxon>
        <taxon>Bacilli</taxon>
        <taxon>Bacillales</taxon>
        <taxon>Bacillaceae</taxon>
        <taxon>Alkalicoccobacillus</taxon>
    </lineage>
</organism>
<dbReference type="PANTHER" id="PTHR43792">
    <property type="entry name" value="GNAT FAMILY, PUTATIVE (AFU_ORTHOLOGUE AFUA_3G00765)-RELATED-RELATED"/>
    <property type="match status" value="1"/>
</dbReference>
<dbReference type="Proteomes" id="UP000318521">
    <property type="component" value="Unassembled WGS sequence"/>
</dbReference>
<evidence type="ECO:0000313" key="5">
    <source>
        <dbReference type="EMBL" id="TSB46997.1"/>
    </source>
</evidence>
<dbReference type="RefSeq" id="WP_143848227.1">
    <property type="nucleotide sequence ID" value="NZ_VLXZ01000004.1"/>
</dbReference>
<evidence type="ECO:0000259" key="4">
    <source>
        <dbReference type="PROSITE" id="PS51186"/>
    </source>
</evidence>
<dbReference type="Gene3D" id="3.40.630.30">
    <property type="match status" value="1"/>
</dbReference>
<keyword evidence="1 5" id="KW-0808">Transferase</keyword>
<dbReference type="OrthoDB" id="9795206at2"/>
<reference evidence="5 6" key="1">
    <citation type="submission" date="2019-07" db="EMBL/GenBank/DDBJ databases">
        <authorList>
            <person name="Park Y.J."/>
            <person name="Jeong S.E."/>
            <person name="Jung H.S."/>
        </authorList>
    </citation>
    <scope>NUCLEOTIDE SEQUENCE [LARGE SCALE GENOMIC DNA]</scope>
    <source>
        <strain evidence="6">P16(2019)</strain>
    </source>
</reference>
<dbReference type="PANTHER" id="PTHR43792:SF8">
    <property type="entry name" value="[RIBOSOMAL PROTEIN US5]-ALANINE N-ACETYLTRANSFERASE"/>
    <property type="match status" value="1"/>
</dbReference>
<evidence type="ECO:0000313" key="6">
    <source>
        <dbReference type="Proteomes" id="UP000318521"/>
    </source>
</evidence>
<dbReference type="AlphaFoldDB" id="A0A553ZZW8"/>
<evidence type="ECO:0000256" key="1">
    <source>
        <dbReference type="ARBA" id="ARBA00022679"/>
    </source>
</evidence>
<dbReference type="SUPFAM" id="SSF55729">
    <property type="entry name" value="Acyl-CoA N-acyltransferases (Nat)"/>
    <property type="match status" value="1"/>
</dbReference>
<comment type="caution">
    <text evidence="5">The sequence shown here is derived from an EMBL/GenBank/DDBJ whole genome shotgun (WGS) entry which is preliminary data.</text>
</comment>
<dbReference type="GO" id="GO:0008999">
    <property type="term" value="F:protein-N-terminal-alanine acetyltransferase activity"/>
    <property type="evidence" value="ECO:0007669"/>
    <property type="project" value="TreeGrafter"/>
</dbReference>
<dbReference type="InterPro" id="IPR016181">
    <property type="entry name" value="Acyl_CoA_acyltransferase"/>
</dbReference>
<keyword evidence="6" id="KW-1185">Reference proteome</keyword>
<keyword evidence="2" id="KW-0012">Acyltransferase</keyword>
<sequence>MDSNIFIREYWKQVMEGDSIYLRSLKPGDEEKHLHLHMNNKHFFERYAMKRIENYYTLEFQKHLLEQFDYLKKQGTEYHFGIYTKDSNELIGTTELYQLFRGALQSAHIGYSVAKKYNGAGYASEACRLITTYAFTNLKLHRVEAGVMPRNKASIRVLEKNGYVKEGIARKNVRIQGIWEDHQILAIINPEDV</sequence>
<dbReference type="PROSITE" id="PS51186">
    <property type="entry name" value="GNAT"/>
    <property type="match status" value="1"/>
</dbReference>
<proteinExistence type="inferred from homology"/>
<protein>
    <submittedName>
        <fullName evidence="5">GNAT family N-acetyltransferase</fullName>
    </submittedName>
</protein>
<evidence type="ECO:0000256" key="3">
    <source>
        <dbReference type="ARBA" id="ARBA00038502"/>
    </source>
</evidence>
<dbReference type="Pfam" id="PF13302">
    <property type="entry name" value="Acetyltransf_3"/>
    <property type="match status" value="1"/>
</dbReference>
<accession>A0A553ZZW8</accession>
<dbReference type="EMBL" id="VLXZ01000004">
    <property type="protein sequence ID" value="TSB46997.1"/>
    <property type="molecule type" value="Genomic_DNA"/>
</dbReference>
<comment type="similarity">
    <text evidence="3">Belongs to the acetyltransferase family. RimJ subfamily.</text>
</comment>
<name>A0A553ZZW8_9BACI</name>
<dbReference type="InterPro" id="IPR051531">
    <property type="entry name" value="N-acetyltransferase"/>
</dbReference>
<gene>
    <name evidence="5" type="ORF">FN960_08230</name>
</gene>
<feature type="domain" description="N-acetyltransferase" evidence="4">
    <location>
        <begin position="20"/>
        <end position="185"/>
    </location>
</feature>